<dbReference type="AlphaFoldDB" id="A0A484MBL9"/>
<dbReference type="EMBL" id="OOIL02003133">
    <property type="protein sequence ID" value="VFQ86162.1"/>
    <property type="molecule type" value="Genomic_DNA"/>
</dbReference>
<evidence type="ECO:0000313" key="3">
    <source>
        <dbReference type="Proteomes" id="UP000595140"/>
    </source>
</evidence>
<dbReference type="OrthoDB" id="1302923at2759"/>
<name>A0A484MBL9_9ASTE</name>
<evidence type="ECO:0000256" key="1">
    <source>
        <dbReference type="SAM" id="MobiDB-lite"/>
    </source>
</evidence>
<reference evidence="2 3" key="1">
    <citation type="submission" date="2018-04" db="EMBL/GenBank/DDBJ databases">
        <authorList>
            <person name="Vogel A."/>
        </authorList>
    </citation>
    <scope>NUCLEOTIDE SEQUENCE [LARGE SCALE GENOMIC DNA]</scope>
</reference>
<sequence>MDEMASERKLPESSGFPGFGQRRLSKIFSELFTEEGCKPIGSIKSSISGKPTVFFNDEELDNIRDRFPFTVKARFKKDTSSEEIEKSMEKGGFKGGFRITAVTRFQVIIVFNQHGDYLRMLSKRSWTVNGIQLSISKWDPSTEDKHDSPQALIWVTLKHLPFFLLDKRNLFSVVKALGNPIKLDDTTARGGYYQTARFLVEMDVTKPKISSIQVSSTSWVKTIVVVYDPPLFCKFCKRWGHCCTPPPAAGKVLTGGQLQSRHRATTNNKVSHEWTRVERKGKKPMQVNTRRKEPTWLQAANKFQALGDRNTADTKDSPGPSSNYHPSVVALEIVPPLEAGPKSGQDGDIINDKIPTSHLVKQKSIALEHTSTLDSLGLLSTYVEPETPCTPVCIHSDGEG</sequence>
<dbReference type="InterPro" id="IPR040256">
    <property type="entry name" value="At4g02000-like"/>
</dbReference>
<protein>
    <submittedName>
        <fullName evidence="2">Uncharacterized protein</fullName>
    </submittedName>
</protein>
<gene>
    <name evidence="2" type="ORF">CCAM_LOCUS27938</name>
</gene>
<feature type="region of interest" description="Disordered" evidence="1">
    <location>
        <begin position="304"/>
        <end position="326"/>
    </location>
</feature>
<organism evidence="2 3">
    <name type="scientific">Cuscuta campestris</name>
    <dbReference type="NCBI Taxonomy" id="132261"/>
    <lineage>
        <taxon>Eukaryota</taxon>
        <taxon>Viridiplantae</taxon>
        <taxon>Streptophyta</taxon>
        <taxon>Embryophyta</taxon>
        <taxon>Tracheophyta</taxon>
        <taxon>Spermatophyta</taxon>
        <taxon>Magnoliopsida</taxon>
        <taxon>eudicotyledons</taxon>
        <taxon>Gunneridae</taxon>
        <taxon>Pentapetalae</taxon>
        <taxon>asterids</taxon>
        <taxon>lamiids</taxon>
        <taxon>Solanales</taxon>
        <taxon>Convolvulaceae</taxon>
        <taxon>Cuscuteae</taxon>
        <taxon>Cuscuta</taxon>
        <taxon>Cuscuta subgen. Grammica</taxon>
        <taxon>Cuscuta sect. Cleistogrammica</taxon>
    </lineage>
</organism>
<evidence type="ECO:0000313" key="2">
    <source>
        <dbReference type="EMBL" id="VFQ86162.1"/>
    </source>
</evidence>
<proteinExistence type="predicted"/>
<accession>A0A484MBL9</accession>
<dbReference type="PANTHER" id="PTHR31286">
    <property type="entry name" value="GLYCINE-RICH CELL WALL STRUCTURAL PROTEIN 1.8-LIKE"/>
    <property type="match status" value="1"/>
</dbReference>
<dbReference type="Proteomes" id="UP000595140">
    <property type="component" value="Unassembled WGS sequence"/>
</dbReference>
<feature type="region of interest" description="Disordered" evidence="1">
    <location>
        <begin position="262"/>
        <end position="291"/>
    </location>
</feature>
<dbReference type="PANTHER" id="PTHR31286:SF180">
    <property type="entry name" value="OS10G0362600 PROTEIN"/>
    <property type="match status" value="1"/>
</dbReference>
<keyword evidence="3" id="KW-1185">Reference proteome</keyword>